<evidence type="ECO:0000259" key="8">
    <source>
        <dbReference type="PROSITE" id="PS50893"/>
    </source>
</evidence>
<dbReference type="CDD" id="cd03255">
    <property type="entry name" value="ABC_MJ0796_LolCDE_FtsE"/>
    <property type="match status" value="1"/>
</dbReference>
<evidence type="ECO:0000256" key="3">
    <source>
        <dbReference type="ARBA" id="ARBA00022741"/>
    </source>
</evidence>
<keyword evidence="2" id="KW-0997">Cell inner membrane</keyword>
<keyword evidence="10" id="KW-1185">Reference proteome</keyword>
<dbReference type="AlphaFoldDB" id="A0A447CUX6"/>
<keyword evidence="1" id="KW-0813">Transport</keyword>
<dbReference type="PROSITE" id="PS50893">
    <property type="entry name" value="ABC_TRANSPORTER_2"/>
    <property type="match status" value="1"/>
</dbReference>
<dbReference type="PROSITE" id="PS00211">
    <property type="entry name" value="ABC_TRANSPORTER_1"/>
    <property type="match status" value="1"/>
</dbReference>
<dbReference type="OrthoDB" id="9802264at2"/>
<dbReference type="GO" id="GO:0016887">
    <property type="term" value="F:ATP hydrolysis activity"/>
    <property type="evidence" value="ECO:0007669"/>
    <property type="project" value="InterPro"/>
</dbReference>
<dbReference type="InterPro" id="IPR017911">
    <property type="entry name" value="MacB-like_ATP-bd"/>
</dbReference>
<evidence type="ECO:0000256" key="7">
    <source>
        <dbReference type="SAM" id="MobiDB-lite"/>
    </source>
</evidence>
<keyword evidence="9" id="KW-0449">Lipoprotein</keyword>
<comment type="caution">
    <text evidence="9">The sequence shown here is derived from an EMBL/GenBank/DDBJ whole genome shotgun (WGS) entry which is preliminary data.</text>
</comment>
<dbReference type="PANTHER" id="PTHR24220:SF659">
    <property type="entry name" value="TRANSPORTER, PUTATIVE-RELATED"/>
    <property type="match status" value="1"/>
</dbReference>
<dbReference type="RefSeq" id="WP_129609045.1">
    <property type="nucleotide sequence ID" value="NZ_UWOC01000139.1"/>
</dbReference>
<evidence type="ECO:0000256" key="6">
    <source>
        <dbReference type="ARBA" id="ARBA00038388"/>
    </source>
</evidence>
<evidence type="ECO:0000313" key="9">
    <source>
        <dbReference type="EMBL" id="VCU09066.1"/>
    </source>
</evidence>
<dbReference type="PANTHER" id="PTHR24220">
    <property type="entry name" value="IMPORT ATP-BINDING PROTEIN"/>
    <property type="match status" value="1"/>
</dbReference>
<dbReference type="EMBL" id="UWOC01000139">
    <property type="protein sequence ID" value="VCU09066.1"/>
    <property type="molecule type" value="Genomic_DNA"/>
</dbReference>
<reference evidence="10" key="1">
    <citation type="submission" date="2018-10" db="EMBL/GenBank/DDBJ databases">
        <authorList>
            <person name="Peiro R."/>
            <person name="Begona"/>
            <person name="Cbmso G."/>
            <person name="Lopez M."/>
            <person name="Gonzalez S."/>
            <person name="Sacristan E."/>
            <person name="Castillo E."/>
        </authorList>
    </citation>
    <scope>NUCLEOTIDE SEQUENCE [LARGE SCALE GENOMIC DNA]</scope>
</reference>
<dbReference type="InterPro" id="IPR003439">
    <property type="entry name" value="ABC_transporter-like_ATP-bd"/>
</dbReference>
<dbReference type="InterPro" id="IPR003593">
    <property type="entry name" value="AAA+_ATPase"/>
</dbReference>
<keyword evidence="5" id="KW-1278">Translocase</keyword>
<dbReference type="Pfam" id="PF00005">
    <property type="entry name" value="ABC_tran"/>
    <property type="match status" value="1"/>
</dbReference>
<protein>
    <submittedName>
        <fullName evidence="9">Lipoprotein-releasing system ATP-binding protein LolD</fullName>
    </submittedName>
</protein>
<evidence type="ECO:0000256" key="5">
    <source>
        <dbReference type="ARBA" id="ARBA00022967"/>
    </source>
</evidence>
<evidence type="ECO:0000256" key="4">
    <source>
        <dbReference type="ARBA" id="ARBA00022840"/>
    </source>
</evidence>
<dbReference type="GO" id="GO:0098796">
    <property type="term" value="C:membrane protein complex"/>
    <property type="evidence" value="ECO:0007669"/>
    <property type="project" value="UniProtKB-ARBA"/>
</dbReference>
<keyword evidence="2" id="KW-1003">Cell membrane</keyword>
<evidence type="ECO:0000256" key="2">
    <source>
        <dbReference type="ARBA" id="ARBA00022519"/>
    </source>
</evidence>
<accession>A0A447CUX6</accession>
<comment type="similarity">
    <text evidence="6">Belongs to the ABC transporter superfamily. Macrolide exporter (TC 3.A.1.122) family.</text>
</comment>
<dbReference type="SMART" id="SM00382">
    <property type="entry name" value="AAA"/>
    <property type="match status" value="1"/>
</dbReference>
<evidence type="ECO:0000313" key="10">
    <source>
        <dbReference type="Proteomes" id="UP000289200"/>
    </source>
</evidence>
<sequence length="251" mass="26283">MTAPVVEGLAIEKTLGEGAGRVAALRGVSLTLTGGALTLLMGPSGSGKTTLLSILGGMLTPTRGTVRLRGETTTGAGPEALAALRRRHVGFVFQSYHLFPTLTALENVQLVLDVRGERSPEVRERAAAALATVGLTHKRAAFPRELSGGEQQRVAIARAVVGRPAVILADEPTASLDGDNGQAIMTVLAEIARDPERAVLVVTHDPRTLPFADRVVRIEDGRIVAEEPGPRRAASGPPTVPIDSEVRPHAS</sequence>
<dbReference type="InterPro" id="IPR015854">
    <property type="entry name" value="ABC_transpr_LolD-like"/>
</dbReference>
<dbReference type="Gene3D" id="3.40.50.300">
    <property type="entry name" value="P-loop containing nucleotide triphosphate hydrolases"/>
    <property type="match status" value="1"/>
</dbReference>
<evidence type="ECO:0000256" key="1">
    <source>
        <dbReference type="ARBA" id="ARBA00022448"/>
    </source>
</evidence>
<gene>
    <name evidence="9" type="primary">lolD_1</name>
    <name evidence="9" type="ORF">RHODGE_RHODGE_02239</name>
</gene>
<name>A0A447CUX6_9BRAD</name>
<keyword evidence="4 9" id="KW-0067">ATP-binding</keyword>
<dbReference type="GO" id="GO:0005886">
    <property type="term" value="C:plasma membrane"/>
    <property type="evidence" value="ECO:0007669"/>
    <property type="project" value="TreeGrafter"/>
</dbReference>
<dbReference type="SUPFAM" id="SSF52540">
    <property type="entry name" value="P-loop containing nucleoside triphosphate hydrolases"/>
    <property type="match status" value="1"/>
</dbReference>
<feature type="domain" description="ABC transporter" evidence="8">
    <location>
        <begin position="6"/>
        <end position="245"/>
    </location>
</feature>
<feature type="region of interest" description="Disordered" evidence="7">
    <location>
        <begin position="226"/>
        <end position="251"/>
    </location>
</feature>
<keyword evidence="2" id="KW-0472">Membrane</keyword>
<dbReference type="FunFam" id="3.40.50.300:FF:000032">
    <property type="entry name" value="Export ABC transporter ATP-binding protein"/>
    <property type="match status" value="1"/>
</dbReference>
<dbReference type="InterPro" id="IPR027417">
    <property type="entry name" value="P-loop_NTPase"/>
</dbReference>
<proteinExistence type="inferred from homology"/>
<dbReference type="InterPro" id="IPR017871">
    <property type="entry name" value="ABC_transporter-like_CS"/>
</dbReference>
<organism evidence="9 10">
    <name type="scientific">Rhodoplanes serenus</name>
    <dbReference type="NCBI Taxonomy" id="200615"/>
    <lineage>
        <taxon>Bacteria</taxon>
        <taxon>Pseudomonadati</taxon>
        <taxon>Pseudomonadota</taxon>
        <taxon>Alphaproteobacteria</taxon>
        <taxon>Hyphomicrobiales</taxon>
        <taxon>Nitrobacteraceae</taxon>
        <taxon>Rhodoplanes</taxon>
    </lineage>
</organism>
<dbReference type="Proteomes" id="UP000289200">
    <property type="component" value="Unassembled WGS sequence"/>
</dbReference>
<dbReference type="GO" id="GO:0005524">
    <property type="term" value="F:ATP binding"/>
    <property type="evidence" value="ECO:0007669"/>
    <property type="project" value="UniProtKB-KW"/>
</dbReference>
<keyword evidence="3" id="KW-0547">Nucleotide-binding</keyword>
<dbReference type="GO" id="GO:0022857">
    <property type="term" value="F:transmembrane transporter activity"/>
    <property type="evidence" value="ECO:0007669"/>
    <property type="project" value="TreeGrafter"/>
</dbReference>